<feature type="domain" description="HNH nuclease" evidence="2">
    <location>
        <begin position="191"/>
        <end position="242"/>
    </location>
</feature>
<feature type="compositionally biased region" description="Basic residues" evidence="1">
    <location>
        <begin position="103"/>
        <end position="131"/>
    </location>
</feature>
<dbReference type="GO" id="GO:0003676">
    <property type="term" value="F:nucleic acid binding"/>
    <property type="evidence" value="ECO:0007669"/>
    <property type="project" value="InterPro"/>
</dbReference>
<dbReference type="InterPro" id="IPR003615">
    <property type="entry name" value="HNH_nuc"/>
</dbReference>
<dbReference type="EMBL" id="QOCW01000008">
    <property type="protein sequence ID" value="RBW69844.1"/>
    <property type="molecule type" value="Genomic_DNA"/>
</dbReference>
<keyword evidence="3" id="KW-0255">Endonuclease</keyword>
<organism evidence="3 4">
    <name type="scientific">Bacillus taeanensis</name>
    <dbReference type="NCBI Taxonomy" id="273032"/>
    <lineage>
        <taxon>Bacteria</taxon>
        <taxon>Bacillati</taxon>
        <taxon>Bacillota</taxon>
        <taxon>Bacilli</taxon>
        <taxon>Bacillales</taxon>
        <taxon>Bacillaceae</taxon>
        <taxon>Bacillus</taxon>
    </lineage>
</organism>
<dbReference type="Gene3D" id="1.10.30.50">
    <property type="match status" value="1"/>
</dbReference>
<evidence type="ECO:0000313" key="4">
    <source>
        <dbReference type="Proteomes" id="UP000253314"/>
    </source>
</evidence>
<gene>
    <name evidence="3" type="ORF">DS031_09965</name>
</gene>
<dbReference type="Proteomes" id="UP000253314">
    <property type="component" value="Unassembled WGS sequence"/>
</dbReference>
<feature type="region of interest" description="Disordered" evidence="1">
    <location>
        <begin position="96"/>
        <end position="135"/>
    </location>
</feature>
<dbReference type="PANTHER" id="PTHR33877:SF2">
    <property type="entry name" value="OS07G0170200 PROTEIN"/>
    <property type="match status" value="1"/>
</dbReference>
<dbReference type="PANTHER" id="PTHR33877">
    <property type="entry name" value="SLL1193 PROTEIN"/>
    <property type="match status" value="1"/>
</dbReference>
<dbReference type="CDD" id="cd00085">
    <property type="entry name" value="HNHc"/>
    <property type="match status" value="1"/>
</dbReference>
<proteinExistence type="predicted"/>
<dbReference type="InterPro" id="IPR002711">
    <property type="entry name" value="HNH"/>
</dbReference>
<dbReference type="SMART" id="SM00507">
    <property type="entry name" value="HNHc"/>
    <property type="match status" value="1"/>
</dbReference>
<dbReference type="AlphaFoldDB" id="A0A366Y0B5"/>
<dbReference type="InterPro" id="IPR047693">
    <property type="entry name" value="RNA-guided_IscB-like"/>
</dbReference>
<dbReference type="Pfam" id="PF14239">
    <property type="entry name" value="RRXRR"/>
    <property type="match status" value="1"/>
</dbReference>
<name>A0A366Y0B5_9BACI</name>
<evidence type="ECO:0000313" key="3">
    <source>
        <dbReference type="EMBL" id="RBW69844.1"/>
    </source>
</evidence>
<evidence type="ECO:0000256" key="1">
    <source>
        <dbReference type="SAM" id="MobiDB-lite"/>
    </source>
</evidence>
<dbReference type="OrthoDB" id="9811997at2"/>
<dbReference type="Pfam" id="PF01844">
    <property type="entry name" value="HNH"/>
    <property type="match status" value="1"/>
</dbReference>
<dbReference type="GO" id="GO:0008270">
    <property type="term" value="F:zinc ion binding"/>
    <property type="evidence" value="ECO:0007669"/>
    <property type="project" value="InterPro"/>
</dbReference>
<dbReference type="RefSeq" id="WP_113805928.1">
    <property type="nucleotide sequence ID" value="NZ_QOCW01000008.1"/>
</dbReference>
<comment type="caution">
    <text evidence="3">The sequence shown here is derived from an EMBL/GenBank/DDBJ whole genome shotgun (WGS) entry which is preliminary data.</text>
</comment>
<dbReference type="InterPro" id="IPR025938">
    <property type="entry name" value="RRXRR_dom"/>
</dbReference>
<evidence type="ECO:0000259" key="2">
    <source>
        <dbReference type="SMART" id="SM00507"/>
    </source>
</evidence>
<accession>A0A366Y0B5</accession>
<sequence>MVSYCFVLDRKRRKLSPTNENRGWVLIRKNKAALINKFPMVIQLFKEVADEEIDQTPIHFNIDDGSKFTGIALVQECQTKNKPVFKGTIEHRTDVKEKMDKRRGYRRYKRSHKKYRPKRFHNRSSSTRKGRIPPSIKQKKEATLRVLNNLMKWIRVNHIHLENVMIDIHKLEKGSQPYRWDYQKSNRLDENLRKAALMRDHFTCQDCGKKHCRLEVHHIIPRRLQGSNSIHNLITLCSSCHENVTGEESNHAKRFFDKIQGKKIIFLDAMHVMQGKTYLQQEVKKIAPLTLTTGGDTANRRIDWDIEKSHSNDAIVLSQLHVSSKQCDMKDWIIKPMRRRSKKKVEEVNGFQHRDFVRYTKRNGDVYEGYITALYPKKKQCNLTTTEGKVLKRYGVNRLKLLWRFNHIYFLNKHE</sequence>
<dbReference type="GO" id="GO:0004519">
    <property type="term" value="F:endonuclease activity"/>
    <property type="evidence" value="ECO:0007669"/>
    <property type="project" value="UniProtKB-KW"/>
</dbReference>
<dbReference type="NCBIfam" id="NF040563">
    <property type="entry name" value="guided_IscB"/>
    <property type="match status" value="1"/>
</dbReference>
<protein>
    <submittedName>
        <fullName evidence="3">HNH endonuclease</fullName>
    </submittedName>
</protein>
<dbReference type="InterPro" id="IPR052892">
    <property type="entry name" value="NA-targeting_endonuclease"/>
</dbReference>
<keyword evidence="4" id="KW-1185">Reference proteome</keyword>
<keyword evidence="3" id="KW-0378">Hydrolase</keyword>
<keyword evidence="3" id="KW-0540">Nuclease</keyword>
<reference evidence="3 4" key="1">
    <citation type="submission" date="2018-07" db="EMBL/GenBank/DDBJ databases">
        <title>Lottiidibacillus patelloidae gen. nov., sp. nov., isolated from the intestinal tract of a marine limpet and the reclassification of B. taeanensis BH030017T, B. algicola KMM 3737T and B. hwajinpoensis SW-72T as genus Lottiidibacillus.</title>
        <authorList>
            <person name="Liu R."/>
            <person name="Huang Z."/>
        </authorList>
    </citation>
    <scope>NUCLEOTIDE SEQUENCE [LARGE SCALE GENOMIC DNA]</scope>
    <source>
        <strain evidence="3 4">BH030017</strain>
    </source>
</reference>